<evidence type="ECO:0000313" key="5">
    <source>
        <dbReference type="EMBL" id="PWA49296.1"/>
    </source>
</evidence>
<protein>
    <recommendedName>
        <fullName evidence="4">Peptidase S8/S53 domain-containing protein</fullName>
    </recommendedName>
</protein>
<feature type="domain" description="Peptidase S8/S53" evidence="4">
    <location>
        <begin position="15"/>
        <end position="236"/>
    </location>
</feature>
<evidence type="ECO:0000259" key="4">
    <source>
        <dbReference type="Pfam" id="PF00082"/>
    </source>
</evidence>
<comment type="caution">
    <text evidence="5">The sequence shown here is derived from an EMBL/GenBank/DDBJ whole genome shotgun (WGS) entry which is preliminary data.</text>
</comment>
<organism evidence="5 6">
    <name type="scientific">Artemisia annua</name>
    <name type="common">Sweet wormwood</name>
    <dbReference type="NCBI Taxonomy" id="35608"/>
    <lineage>
        <taxon>Eukaryota</taxon>
        <taxon>Viridiplantae</taxon>
        <taxon>Streptophyta</taxon>
        <taxon>Embryophyta</taxon>
        <taxon>Tracheophyta</taxon>
        <taxon>Spermatophyta</taxon>
        <taxon>Magnoliopsida</taxon>
        <taxon>eudicotyledons</taxon>
        <taxon>Gunneridae</taxon>
        <taxon>Pentapetalae</taxon>
        <taxon>asterids</taxon>
        <taxon>campanulids</taxon>
        <taxon>Asterales</taxon>
        <taxon>Asteraceae</taxon>
        <taxon>Asteroideae</taxon>
        <taxon>Anthemideae</taxon>
        <taxon>Artemisiinae</taxon>
        <taxon>Artemisia</taxon>
    </lineage>
</organism>
<evidence type="ECO:0000256" key="3">
    <source>
        <dbReference type="PROSITE-ProRule" id="PRU01240"/>
    </source>
</evidence>
<dbReference type="Pfam" id="PF00082">
    <property type="entry name" value="Peptidase_S8"/>
    <property type="match status" value="1"/>
</dbReference>
<accession>A0A2U1LJX8</accession>
<dbReference type="InterPro" id="IPR036852">
    <property type="entry name" value="Peptidase_S8/S53_dom_sf"/>
</dbReference>
<evidence type="ECO:0000256" key="2">
    <source>
        <dbReference type="ARBA" id="ARBA00022729"/>
    </source>
</evidence>
<dbReference type="InterPro" id="IPR000209">
    <property type="entry name" value="Peptidase_S8/S53_dom"/>
</dbReference>
<evidence type="ECO:0000313" key="6">
    <source>
        <dbReference type="Proteomes" id="UP000245207"/>
    </source>
</evidence>
<dbReference type="PANTHER" id="PTHR10795">
    <property type="entry name" value="PROPROTEIN CONVERTASE SUBTILISIN/KEXIN"/>
    <property type="match status" value="1"/>
</dbReference>
<dbReference type="EMBL" id="PKPP01008995">
    <property type="protein sequence ID" value="PWA49296.1"/>
    <property type="molecule type" value="Genomic_DNA"/>
</dbReference>
<dbReference type="GO" id="GO:0006508">
    <property type="term" value="P:proteolysis"/>
    <property type="evidence" value="ECO:0007669"/>
    <property type="project" value="InterPro"/>
</dbReference>
<proteinExistence type="inferred from homology"/>
<dbReference type="SUPFAM" id="SSF52743">
    <property type="entry name" value="Subtilisin-like"/>
    <property type="match status" value="1"/>
</dbReference>
<dbReference type="STRING" id="35608.A0A2U1LJX8"/>
<gene>
    <name evidence="5" type="ORF">CTI12_AA478480</name>
</gene>
<dbReference type="Gene3D" id="3.40.50.200">
    <property type="entry name" value="Peptidase S8/S53 domain"/>
    <property type="match status" value="1"/>
</dbReference>
<comment type="caution">
    <text evidence="3">Lacks conserved residue(s) required for the propagation of feature annotation.</text>
</comment>
<dbReference type="InterPro" id="IPR045051">
    <property type="entry name" value="SBT"/>
</dbReference>
<keyword evidence="6" id="KW-1185">Reference proteome</keyword>
<dbReference type="Proteomes" id="UP000245207">
    <property type="component" value="Unassembled WGS sequence"/>
</dbReference>
<sequence length="240" mass="25431">MGFPRGIDRRHAVESDVIMGIFDTGIWPESESFHNKGFGPVPKKWKGEKVIGPRSYSINGTSFSVRDIQGHGTHVASIAAGNEVKHASFFDLAQGTARGGVPSAHIAAYKVCELECNDADILTAFDDAIADGVDIITISVALGSQFEPTSDFVTLGVLHAFKRGILPVSCVGNSGPRMFSVKNDAPWMLTVAASNIDRRFIDKVLLGDGSVVAGTSINYFLSSEGKLPSVSKTGVAICSA</sequence>
<keyword evidence="2" id="KW-0732">Signal</keyword>
<dbReference type="AlphaFoldDB" id="A0A2U1LJX8"/>
<evidence type="ECO:0000256" key="1">
    <source>
        <dbReference type="ARBA" id="ARBA00011073"/>
    </source>
</evidence>
<name>A0A2U1LJX8_ARTAN</name>
<reference evidence="5 6" key="1">
    <citation type="journal article" date="2018" name="Mol. Plant">
        <title>The genome of Artemisia annua provides insight into the evolution of Asteraceae family and artemisinin biosynthesis.</title>
        <authorList>
            <person name="Shen Q."/>
            <person name="Zhang L."/>
            <person name="Liao Z."/>
            <person name="Wang S."/>
            <person name="Yan T."/>
            <person name="Shi P."/>
            <person name="Liu M."/>
            <person name="Fu X."/>
            <person name="Pan Q."/>
            <person name="Wang Y."/>
            <person name="Lv Z."/>
            <person name="Lu X."/>
            <person name="Zhang F."/>
            <person name="Jiang W."/>
            <person name="Ma Y."/>
            <person name="Chen M."/>
            <person name="Hao X."/>
            <person name="Li L."/>
            <person name="Tang Y."/>
            <person name="Lv G."/>
            <person name="Zhou Y."/>
            <person name="Sun X."/>
            <person name="Brodelius P.E."/>
            <person name="Rose J.K.C."/>
            <person name="Tang K."/>
        </authorList>
    </citation>
    <scope>NUCLEOTIDE SEQUENCE [LARGE SCALE GENOMIC DNA]</scope>
    <source>
        <strain evidence="6">cv. Huhao1</strain>
        <tissue evidence="5">Leaf</tissue>
    </source>
</reference>
<dbReference type="PROSITE" id="PS00137">
    <property type="entry name" value="SUBTILASE_HIS"/>
    <property type="match status" value="1"/>
</dbReference>
<comment type="similarity">
    <text evidence="1 3">Belongs to the peptidase S8 family.</text>
</comment>
<dbReference type="InterPro" id="IPR022398">
    <property type="entry name" value="Peptidase_S8_His-AS"/>
</dbReference>
<dbReference type="OrthoDB" id="4803627at2759"/>
<dbReference type="PROSITE" id="PS51892">
    <property type="entry name" value="SUBTILASE"/>
    <property type="match status" value="1"/>
</dbReference>
<dbReference type="GO" id="GO:0004252">
    <property type="term" value="F:serine-type endopeptidase activity"/>
    <property type="evidence" value="ECO:0007669"/>
    <property type="project" value="InterPro"/>
</dbReference>